<dbReference type="InterPro" id="IPR011250">
    <property type="entry name" value="OMP/PagP_B-barrel"/>
</dbReference>
<reference evidence="3" key="1">
    <citation type="submission" date="2016-10" db="EMBL/GenBank/DDBJ databases">
        <title>Sequence of Gallionella enrichment culture.</title>
        <authorList>
            <person name="Poehlein A."/>
            <person name="Muehling M."/>
            <person name="Daniel R."/>
        </authorList>
    </citation>
    <scope>NUCLEOTIDE SEQUENCE</scope>
</reference>
<dbReference type="SUPFAM" id="SSF56925">
    <property type="entry name" value="OMPA-like"/>
    <property type="match status" value="1"/>
</dbReference>
<dbReference type="InterPro" id="IPR027385">
    <property type="entry name" value="Beta-barrel_OMP"/>
</dbReference>
<dbReference type="Gene3D" id="2.40.160.20">
    <property type="match status" value="1"/>
</dbReference>
<evidence type="ECO:0000256" key="1">
    <source>
        <dbReference type="ARBA" id="ARBA00022729"/>
    </source>
</evidence>
<protein>
    <submittedName>
        <fullName evidence="3">Outer membrane protein A</fullName>
    </submittedName>
</protein>
<comment type="caution">
    <text evidence="3">The sequence shown here is derived from an EMBL/GenBank/DDBJ whole genome shotgun (WGS) entry which is preliminary data.</text>
</comment>
<organism evidence="3">
    <name type="scientific">mine drainage metagenome</name>
    <dbReference type="NCBI Taxonomy" id="410659"/>
    <lineage>
        <taxon>unclassified sequences</taxon>
        <taxon>metagenomes</taxon>
        <taxon>ecological metagenomes</taxon>
    </lineage>
</organism>
<proteinExistence type="predicted"/>
<dbReference type="Pfam" id="PF13505">
    <property type="entry name" value="OMP_b-brl"/>
    <property type="match status" value="1"/>
</dbReference>
<keyword evidence="1" id="KW-0732">Signal</keyword>
<dbReference type="EMBL" id="MLJW01000067">
    <property type="protein sequence ID" value="OIR03356.1"/>
    <property type="molecule type" value="Genomic_DNA"/>
</dbReference>
<evidence type="ECO:0000313" key="3">
    <source>
        <dbReference type="EMBL" id="OIR03356.1"/>
    </source>
</evidence>
<sequence>MKKIVIVSIISAFAATPALADNTGHFYMAADLGSASYSNVTVGAGTYPNPGMIRIAGGYHFSPIFAAEVGYSRFGDSTITAGTASGTVSASSAQAALVGSLPLTPQFDLIGKIGVASNKHKIDATSSGVTVVSMSSSQNDLLIGLGAQYSFNSQLSLRAQYESFGKFGDFGTTGVAMKASALSVGVAYNF</sequence>
<evidence type="ECO:0000259" key="2">
    <source>
        <dbReference type="Pfam" id="PF13505"/>
    </source>
</evidence>
<accession>A0A1J5SNV6</accession>
<name>A0A1J5SNV6_9ZZZZ</name>
<dbReference type="AlphaFoldDB" id="A0A1J5SNV6"/>
<gene>
    <name evidence="3" type="primary">ompA_5</name>
    <name evidence="3" type="ORF">GALL_146280</name>
</gene>
<feature type="domain" description="Outer membrane protein beta-barrel" evidence="2">
    <location>
        <begin position="10"/>
        <end position="190"/>
    </location>
</feature>